<keyword evidence="8 9" id="KW-0472">Membrane</keyword>
<dbReference type="EC" id="2.7.13.3" evidence="3"/>
<evidence type="ECO:0000256" key="5">
    <source>
        <dbReference type="ARBA" id="ARBA00022692"/>
    </source>
</evidence>
<dbReference type="SUPFAM" id="SSF55874">
    <property type="entry name" value="ATPase domain of HSP90 chaperone/DNA topoisomerase II/histidine kinase"/>
    <property type="match status" value="1"/>
</dbReference>
<feature type="transmembrane region" description="Helical" evidence="9">
    <location>
        <begin position="12"/>
        <end position="32"/>
    </location>
</feature>
<dbReference type="PANTHER" id="PTHR42878">
    <property type="entry name" value="TWO-COMPONENT HISTIDINE KINASE"/>
    <property type="match status" value="1"/>
</dbReference>
<dbReference type="Proteomes" id="UP000192505">
    <property type="component" value="Unassembled WGS sequence"/>
</dbReference>
<dbReference type="PANTHER" id="PTHR42878:SF15">
    <property type="entry name" value="BACTERIOPHYTOCHROME"/>
    <property type="match status" value="1"/>
</dbReference>
<dbReference type="InterPro" id="IPR036097">
    <property type="entry name" value="HisK_dim/P_sf"/>
</dbReference>
<gene>
    <name evidence="12" type="ORF">BWK72_11400</name>
</gene>
<dbReference type="GO" id="GO:0016020">
    <property type="term" value="C:membrane"/>
    <property type="evidence" value="ECO:0007669"/>
    <property type="project" value="UniProtKB-SubCell"/>
</dbReference>
<dbReference type="SMART" id="SM01079">
    <property type="entry name" value="CHASE"/>
    <property type="match status" value="1"/>
</dbReference>
<evidence type="ECO:0000259" key="11">
    <source>
        <dbReference type="PROSITE" id="PS50839"/>
    </source>
</evidence>
<dbReference type="InterPro" id="IPR036890">
    <property type="entry name" value="HATPase_C_sf"/>
</dbReference>
<sequence>MSHGARLTTSRAWWLAVLAFGLAALLSGALIWQLETSRVDEARAQAYSLATERAQAVQSNMERAFSAAYALGAMIRQGQGELPEFTATAKEMLPFYPGVGSLQLAKDGVVTHVVPLAGNEKAIGHNLLADPARNKEAFLARDTARLTLAGPFTLLQGGLGAVARLPVYLENTRREPDFWGFVAVLMHFPQALEPAQLPLLVERGFHYELWRTHPDTHQKQVIASSGKEPLANPVTRDLVVPNATWHLDLSPVGGWTDQPGLLFKSALGLLFSLLLAGIVKLLMDGKLEEKRLEERVAQRTQDLQRFAEVTAHHLQEPARRLATYADRLARQLTTDPSDPEAQMSLRFIGEQARRMKGLLADVERYLAADQPRGPMQLTQPADVLRQVQTQMQERLRQADAEVDVGVLPAVWMDAARLKEVFQQALDNALAFARPQAGTPLRLRVDGQTVGHMARLRLCDNGPGLEADEQERAFRVFERQSPQAEGNGIGLAIVRRMCQSCGGRAWIASAQGGGCCLMLELPSREPK</sequence>
<dbReference type="PRINTS" id="PR00344">
    <property type="entry name" value="BCTRLSENSOR"/>
</dbReference>
<keyword evidence="6" id="KW-0418">Kinase</keyword>
<feature type="domain" description="CHASE" evidence="11">
    <location>
        <begin position="109"/>
        <end position="197"/>
    </location>
</feature>
<evidence type="ECO:0000256" key="4">
    <source>
        <dbReference type="ARBA" id="ARBA00022679"/>
    </source>
</evidence>
<evidence type="ECO:0000256" key="8">
    <source>
        <dbReference type="ARBA" id="ARBA00023136"/>
    </source>
</evidence>
<dbReference type="InterPro" id="IPR050351">
    <property type="entry name" value="BphY/WalK/GraS-like"/>
</dbReference>
<dbReference type="InterPro" id="IPR003594">
    <property type="entry name" value="HATPase_dom"/>
</dbReference>
<dbReference type="GO" id="GO:0000155">
    <property type="term" value="F:phosphorelay sensor kinase activity"/>
    <property type="evidence" value="ECO:0007669"/>
    <property type="project" value="InterPro"/>
</dbReference>
<dbReference type="GO" id="GO:0000156">
    <property type="term" value="F:phosphorelay response regulator activity"/>
    <property type="evidence" value="ECO:0007669"/>
    <property type="project" value="TreeGrafter"/>
</dbReference>
<feature type="domain" description="Histidine kinase" evidence="10">
    <location>
        <begin position="309"/>
        <end position="524"/>
    </location>
</feature>
<keyword evidence="7 9" id="KW-1133">Transmembrane helix</keyword>
<dbReference type="InterPro" id="IPR006189">
    <property type="entry name" value="CHASE_dom"/>
</dbReference>
<dbReference type="Pfam" id="PF02518">
    <property type="entry name" value="HATPase_c"/>
    <property type="match status" value="1"/>
</dbReference>
<evidence type="ECO:0000256" key="2">
    <source>
        <dbReference type="ARBA" id="ARBA00004370"/>
    </source>
</evidence>
<evidence type="ECO:0000256" key="9">
    <source>
        <dbReference type="SAM" id="Phobius"/>
    </source>
</evidence>
<evidence type="ECO:0000259" key="10">
    <source>
        <dbReference type="PROSITE" id="PS50109"/>
    </source>
</evidence>
<dbReference type="SMART" id="SM00387">
    <property type="entry name" value="HATPase_c"/>
    <property type="match status" value="1"/>
</dbReference>
<comment type="caution">
    <text evidence="12">The sequence shown here is derived from an EMBL/GenBank/DDBJ whole genome shotgun (WGS) entry which is preliminary data.</text>
</comment>
<keyword evidence="4" id="KW-0808">Transferase</keyword>
<protein>
    <recommendedName>
        <fullName evidence="3">histidine kinase</fullName>
        <ecNumber evidence="3">2.7.13.3</ecNumber>
    </recommendedName>
</protein>
<dbReference type="InterPro" id="IPR005467">
    <property type="entry name" value="His_kinase_dom"/>
</dbReference>
<dbReference type="PROSITE" id="PS50839">
    <property type="entry name" value="CHASE"/>
    <property type="match status" value="1"/>
</dbReference>
<reference evidence="12 13" key="1">
    <citation type="submission" date="2017-01" db="EMBL/GenBank/DDBJ databases">
        <title>Novel large sulfur bacteria in the metagenomes of groundwater-fed chemosynthetic microbial mats in the Lake Huron basin.</title>
        <authorList>
            <person name="Sharrar A.M."/>
            <person name="Flood B.E."/>
            <person name="Bailey J.V."/>
            <person name="Jones D.S."/>
            <person name="Biddanda B."/>
            <person name="Ruberg S.A."/>
            <person name="Marcus D.N."/>
            <person name="Dick G.J."/>
        </authorList>
    </citation>
    <scope>NUCLEOTIDE SEQUENCE [LARGE SCALE GENOMIC DNA]</scope>
    <source>
        <strain evidence="12">A7</strain>
    </source>
</reference>
<dbReference type="InterPro" id="IPR042240">
    <property type="entry name" value="CHASE_sf"/>
</dbReference>
<dbReference type="Gene3D" id="3.30.565.10">
    <property type="entry name" value="Histidine kinase-like ATPase, C-terminal domain"/>
    <property type="match status" value="1"/>
</dbReference>
<keyword evidence="5 9" id="KW-0812">Transmembrane</keyword>
<name>A0A1W9KTX5_9BURK</name>
<organism evidence="12 13">
    <name type="scientific">Rhodoferax ferrireducens</name>
    <dbReference type="NCBI Taxonomy" id="192843"/>
    <lineage>
        <taxon>Bacteria</taxon>
        <taxon>Pseudomonadati</taxon>
        <taxon>Pseudomonadota</taxon>
        <taxon>Betaproteobacteria</taxon>
        <taxon>Burkholderiales</taxon>
        <taxon>Comamonadaceae</taxon>
        <taxon>Rhodoferax</taxon>
    </lineage>
</organism>
<dbReference type="GO" id="GO:0007234">
    <property type="term" value="P:osmosensory signaling via phosphorelay pathway"/>
    <property type="evidence" value="ECO:0007669"/>
    <property type="project" value="TreeGrafter"/>
</dbReference>
<dbReference type="SUPFAM" id="SSF47384">
    <property type="entry name" value="Homodimeric domain of signal transducing histidine kinase"/>
    <property type="match status" value="1"/>
</dbReference>
<dbReference type="GO" id="GO:0030295">
    <property type="term" value="F:protein kinase activator activity"/>
    <property type="evidence" value="ECO:0007669"/>
    <property type="project" value="TreeGrafter"/>
</dbReference>
<comment type="subcellular location">
    <subcellularLocation>
        <location evidence="2">Membrane</location>
    </subcellularLocation>
</comment>
<proteinExistence type="predicted"/>
<dbReference type="Pfam" id="PF03924">
    <property type="entry name" value="CHASE"/>
    <property type="match status" value="1"/>
</dbReference>
<evidence type="ECO:0000256" key="3">
    <source>
        <dbReference type="ARBA" id="ARBA00012438"/>
    </source>
</evidence>
<dbReference type="EMBL" id="MTEI01000006">
    <property type="protein sequence ID" value="OQW87893.1"/>
    <property type="molecule type" value="Genomic_DNA"/>
</dbReference>
<dbReference type="AlphaFoldDB" id="A0A1W9KTX5"/>
<dbReference type="InterPro" id="IPR004358">
    <property type="entry name" value="Sig_transdc_His_kin-like_C"/>
</dbReference>
<evidence type="ECO:0000256" key="1">
    <source>
        <dbReference type="ARBA" id="ARBA00000085"/>
    </source>
</evidence>
<comment type="catalytic activity">
    <reaction evidence="1">
        <text>ATP + protein L-histidine = ADP + protein N-phospho-L-histidine.</text>
        <dbReference type="EC" id="2.7.13.3"/>
    </reaction>
</comment>
<evidence type="ECO:0000313" key="13">
    <source>
        <dbReference type="Proteomes" id="UP000192505"/>
    </source>
</evidence>
<evidence type="ECO:0000313" key="12">
    <source>
        <dbReference type="EMBL" id="OQW87893.1"/>
    </source>
</evidence>
<dbReference type="PROSITE" id="PS50109">
    <property type="entry name" value="HIS_KIN"/>
    <property type="match status" value="1"/>
</dbReference>
<evidence type="ECO:0000256" key="7">
    <source>
        <dbReference type="ARBA" id="ARBA00022989"/>
    </source>
</evidence>
<accession>A0A1W9KTX5</accession>
<dbReference type="Gene3D" id="3.30.450.350">
    <property type="entry name" value="CHASE domain"/>
    <property type="match status" value="1"/>
</dbReference>
<evidence type="ECO:0000256" key="6">
    <source>
        <dbReference type="ARBA" id="ARBA00022777"/>
    </source>
</evidence>